<evidence type="ECO:0000256" key="1">
    <source>
        <dbReference type="SAM" id="MobiDB-lite"/>
    </source>
</evidence>
<evidence type="ECO:0000313" key="3">
    <source>
        <dbReference type="Proteomes" id="UP000283210"/>
    </source>
</evidence>
<accession>A0A3S2MCW4</accession>
<dbReference type="OrthoDB" id="654211at2759"/>
<reference evidence="2 3" key="1">
    <citation type="submission" date="2018-11" db="EMBL/GenBank/DDBJ databases">
        <authorList>
            <person name="Lopez-Roques C."/>
            <person name="Donnadieu C."/>
            <person name="Bouchez O."/>
            <person name="Klopp C."/>
            <person name="Cabau C."/>
            <person name="Zahm M."/>
        </authorList>
    </citation>
    <scope>NUCLEOTIDE SEQUENCE [LARGE SCALE GENOMIC DNA]</scope>
    <source>
        <strain evidence="2">RS831</strain>
        <tissue evidence="2">Whole body</tissue>
    </source>
</reference>
<gene>
    <name evidence="2" type="ORF">OJAV_G00220170</name>
</gene>
<name>A0A3S2MCW4_ORYJA</name>
<feature type="compositionally biased region" description="Basic and acidic residues" evidence="1">
    <location>
        <begin position="66"/>
        <end position="97"/>
    </location>
</feature>
<dbReference type="AlphaFoldDB" id="A0A3S2MCW4"/>
<keyword evidence="3" id="KW-1185">Reference proteome</keyword>
<evidence type="ECO:0000313" key="2">
    <source>
        <dbReference type="EMBL" id="RVE56340.1"/>
    </source>
</evidence>
<protein>
    <submittedName>
        <fullName evidence="2">Uncharacterized protein</fullName>
    </submittedName>
</protein>
<sequence>MTSVQSLREFISERLTAAAEEICSHFEETIVQYEAELSRQRRLLDVVLKPQVQAQTTVLPQYYLRNQEKNSSVDRADAEPPQIKEQEKESFSRREQLTGHARKHAGTEDDISR</sequence>
<proteinExistence type="predicted"/>
<reference evidence="2 3" key="2">
    <citation type="submission" date="2019-01" db="EMBL/GenBank/DDBJ databases">
        <title>A chromosome length genome reference of the Java medaka (oryzias javanicus).</title>
        <authorList>
            <person name="Herpin A."/>
            <person name="Takehana Y."/>
            <person name="Naruse K."/>
            <person name="Ansai S."/>
            <person name="Kawaguchi M."/>
        </authorList>
    </citation>
    <scope>NUCLEOTIDE SEQUENCE [LARGE SCALE GENOMIC DNA]</scope>
    <source>
        <strain evidence="2">RS831</strain>
        <tissue evidence="2">Whole body</tissue>
    </source>
</reference>
<dbReference type="EMBL" id="CM012459">
    <property type="protein sequence ID" value="RVE56340.1"/>
    <property type="molecule type" value="Genomic_DNA"/>
</dbReference>
<feature type="region of interest" description="Disordered" evidence="1">
    <location>
        <begin position="64"/>
        <end position="113"/>
    </location>
</feature>
<dbReference type="Proteomes" id="UP000283210">
    <property type="component" value="Chromosome 23"/>
</dbReference>
<organism evidence="2 3">
    <name type="scientific">Oryzias javanicus</name>
    <name type="common">Javanese ricefish</name>
    <name type="synonym">Aplocheilus javanicus</name>
    <dbReference type="NCBI Taxonomy" id="123683"/>
    <lineage>
        <taxon>Eukaryota</taxon>
        <taxon>Metazoa</taxon>
        <taxon>Chordata</taxon>
        <taxon>Craniata</taxon>
        <taxon>Vertebrata</taxon>
        <taxon>Euteleostomi</taxon>
        <taxon>Actinopterygii</taxon>
        <taxon>Neopterygii</taxon>
        <taxon>Teleostei</taxon>
        <taxon>Neoteleostei</taxon>
        <taxon>Acanthomorphata</taxon>
        <taxon>Ovalentaria</taxon>
        <taxon>Atherinomorphae</taxon>
        <taxon>Beloniformes</taxon>
        <taxon>Adrianichthyidae</taxon>
        <taxon>Oryziinae</taxon>
        <taxon>Oryzias</taxon>
    </lineage>
</organism>